<keyword evidence="1" id="KW-1133">Transmembrane helix</keyword>
<evidence type="ECO:0000313" key="2">
    <source>
        <dbReference type="EMBL" id="KAK5979774.1"/>
    </source>
</evidence>
<gene>
    <name evidence="2" type="ORF">GCK32_022497</name>
</gene>
<dbReference type="Proteomes" id="UP001331761">
    <property type="component" value="Unassembled WGS sequence"/>
</dbReference>
<sequence length="85" mass="9990">VLAYRWKKLTSDIYLLVIFMFVAMMVVVFIHIYGSREYLIDLCEVYVLEERQSPIRSATNSWQFVVFTVVAFLFLVSFMTGCFAL</sequence>
<protein>
    <submittedName>
        <fullName evidence="2">Uncharacterized protein</fullName>
    </submittedName>
</protein>
<dbReference type="EMBL" id="WIXE01007988">
    <property type="protein sequence ID" value="KAK5979774.1"/>
    <property type="molecule type" value="Genomic_DNA"/>
</dbReference>
<reference evidence="2 3" key="1">
    <citation type="submission" date="2019-10" db="EMBL/GenBank/DDBJ databases">
        <title>Assembly and Annotation for the nematode Trichostrongylus colubriformis.</title>
        <authorList>
            <person name="Martin J."/>
        </authorList>
    </citation>
    <scope>NUCLEOTIDE SEQUENCE [LARGE SCALE GENOMIC DNA]</scope>
    <source>
        <strain evidence="2">G859</strain>
        <tissue evidence="2">Whole worm</tissue>
    </source>
</reference>
<feature type="transmembrane region" description="Helical" evidence="1">
    <location>
        <begin position="62"/>
        <end position="84"/>
    </location>
</feature>
<organism evidence="2 3">
    <name type="scientific">Trichostrongylus colubriformis</name>
    <name type="common">Black scour worm</name>
    <dbReference type="NCBI Taxonomy" id="6319"/>
    <lineage>
        <taxon>Eukaryota</taxon>
        <taxon>Metazoa</taxon>
        <taxon>Ecdysozoa</taxon>
        <taxon>Nematoda</taxon>
        <taxon>Chromadorea</taxon>
        <taxon>Rhabditida</taxon>
        <taxon>Rhabditina</taxon>
        <taxon>Rhabditomorpha</taxon>
        <taxon>Strongyloidea</taxon>
        <taxon>Trichostrongylidae</taxon>
        <taxon>Trichostrongylus</taxon>
    </lineage>
</organism>
<dbReference type="AlphaFoldDB" id="A0AAN8J2E5"/>
<evidence type="ECO:0000313" key="3">
    <source>
        <dbReference type="Proteomes" id="UP001331761"/>
    </source>
</evidence>
<name>A0AAN8J2E5_TRICO</name>
<feature type="transmembrane region" description="Helical" evidence="1">
    <location>
        <begin position="12"/>
        <end position="33"/>
    </location>
</feature>
<keyword evidence="1" id="KW-0472">Membrane</keyword>
<keyword evidence="3" id="KW-1185">Reference proteome</keyword>
<comment type="caution">
    <text evidence="2">The sequence shown here is derived from an EMBL/GenBank/DDBJ whole genome shotgun (WGS) entry which is preliminary data.</text>
</comment>
<keyword evidence="1" id="KW-0812">Transmembrane</keyword>
<evidence type="ECO:0000256" key="1">
    <source>
        <dbReference type="SAM" id="Phobius"/>
    </source>
</evidence>
<feature type="non-terminal residue" evidence="2">
    <location>
        <position position="1"/>
    </location>
</feature>
<accession>A0AAN8J2E5</accession>
<proteinExistence type="predicted"/>